<organism evidence="2 3">
    <name type="scientific">Ilumatobacter fluminis</name>
    <dbReference type="NCBI Taxonomy" id="467091"/>
    <lineage>
        <taxon>Bacteria</taxon>
        <taxon>Bacillati</taxon>
        <taxon>Actinomycetota</taxon>
        <taxon>Acidimicrobiia</taxon>
        <taxon>Acidimicrobiales</taxon>
        <taxon>Ilumatobacteraceae</taxon>
        <taxon>Ilumatobacter</taxon>
    </lineage>
</organism>
<keyword evidence="3" id="KW-1185">Reference proteome</keyword>
<dbReference type="Proteomes" id="UP000294558">
    <property type="component" value="Unassembled WGS sequence"/>
</dbReference>
<proteinExistence type="predicted"/>
<accession>A0A4V3EIX7</accession>
<dbReference type="RefSeq" id="WP_133868507.1">
    <property type="nucleotide sequence ID" value="NZ_SOAU01000001.1"/>
</dbReference>
<dbReference type="SUPFAM" id="SSF51556">
    <property type="entry name" value="Metallo-dependent hydrolases"/>
    <property type="match status" value="1"/>
</dbReference>
<name>A0A4V3EIX7_9ACTN</name>
<comment type="caution">
    <text evidence="2">The sequence shown here is derived from an EMBL/GenBank/DDBJ whole genome shotgun (WGS) entry which is preliminary data.</text>
</comment>
<dbReference type="OrthoDB" id="3189065at2"/>
<dbReference type="InterPro" id="IPR051781">
    <property type="entry name" value="Metallo-dep_Hydrolase"/>
</dbReference>
<keyword evidence="2" id="KW-0378">Hydrolase</keyword>
<feature type="domain" description="Amidohydrolase-related" evidence="1">
    <location>
        <begin position="49"/>
        <end position="380"/>
    </location>
</feature>
<dbReference type="GO" id="GO:0016810">
    <property type="term" value="F:hydrolase activity, acting on carbon-nitrogen (but not peptide) bonds"/>
    <property type="evidence" value="ECO:0007669"/>
    <property type="project" value="InterPro"/>
</dbReference>
<dbReference type="InterPro" id="IPR011059">
    <property type="entry name" value="Metal-dep_hydrolase_composite"/>
</dbReference>
<dbReference type="InterPro" id="IPR032466">
    <property type="entry name" value="Metal_Hydrolase"/>
</dbReference>
<dbReference type="InterPro" id="IPR057744">
    <property type="entry name" value="OTAase-like"/>
</dbReference>
<dbReference type="PANTHER" id="PTHR43135:SF3">
    <property type="entry name" value="ALPHA-D-RIBOSE 1-METHYLPHOSPHONATE 5-TRIPHOSPHATE DIPHOSPHATASE"/>
    <property type="match status" value="1"/>
</dbReference>
<protein>
    <submittedName>
        <fullName evidence="2">Imidazolonepropionase-like amidohydrolase</fullName>
    </submittedName>
</protein>
<evidence type="ECO:0000313" key="3">
    <source>
        <dbReference type="Proteomes" id="UP000294558"/>
    </source>
</evidence>
<dbReference type="SUPFAM" id="SSF51338">
    <property type="entry name" value="Composite domain of metallo-dependent hydrolases"/>
    <property type="match status" value="1"/>
</dbReference>
<dbReference type="Pfam" id="PF01979">
    <property type="entry name" value="Amidohydro_1"/>
    <property type="match status" value="1"/>
</dbReference>
<dbReference type="AlphaFoldDB" id="A0A4V3EIX7"/>
<dbReference type="InterPro" id="IPR006680">
    <property type="entry name" value="Amidohydro-rel"/>
</dbReference>
<reference evidence="2 3" key="1">
    <citation type="submission" date="2019-03" db="EMBL/GenBank/DDBJ databases">
        <title>Sequencing the genomes of 1000 actinobacteria strains.</title>
        <authorList>
            <person name="Klenk H.-P."/>
        </authorList>
    </citation>
    <scope>NUCLEOTIDE SEQUENCE [LARGE SCALE GENOMIC DNA]</scope>
    <source>
        <strain evidence="2 3">DSM 18936</strain>
    </source>
</reference>
<dbReference type="EMBL" id="SOAU01000001">
    <property type="protein sequence ID" value="TDT16108.1"/>
    <property type="molecule type" value="Genomic_DNA"/>
</dbReference>
<gene>
    <name evidence="2" type="ORF">BDK89_1690</name>
</gene>
<dbReference type="CDD" id="cd01299">
    <property type="entry name" value="Met_dep_hydrolase_A"/>
    <property type="match status" value="1"/>
</dbReference>
<evidence type="ECO:0000313" key="2">
    <source>
        <dbReference type="EMBL" id="TDT16108.1"/>
    </source>
</evidence>
<dbReference type="Gene3D" id="3.20.20.140">
    <property type="entry name" value="Metal-dependent hydrolases"/>
    <property type="match status" value="1"/>
</dbReference>
<dbReference type="Gene3D" id="2.30.40.10">
    <property type="entry name" value="Urease, subunit C, domain 1"/>
    <property type="match status" value="1"/>
</dbReference>
<sequence length="408" mass="42715">MRTVLQGGRVFDGSGADPADADVALENGRIVEIGSSLDGDEVVDCAGSTIVPGFVDSHVHFMADGNLDPAVFQATPFSLNFYLAAERMGRTLASGVTTVREAGGADLGMKEAQTRGVVAGPEMLISITLLSQTGGHGDHWMACGEAVPSFSIPHPGRPTGIVDGPDEMRVKVRELIRAGADVIKVCTSGGVLSPRDDPRHGHFRDDELDVLVTEATAAGKWVMSHAQATDGIKSAVRAGIRSIEHGIYLDDEAIEMMVDRGTYLVPTLIAPMGVLEAADRGVNVPQYAIDKTHQVMEAHRDSISRAIDAGVKVAMGTDSGVIPHGQNLREVHEMVRCGMTPAQALAASTSVAAELLDVLDDRGTIEVGKRADLVVLTGDPFDTATLGDQVGAVFQSGHQVAGAVTIGA</sequence>
<evidence type="ECO:0000259" key="1">
    <source>
        <dbReference type="Pfam" id="PF01979"/>
    </source>
</evidence>
<dbReference type="PANTHER" id="PTHR43135">
    <property type="entry name" value="ALPHA-D-RIBOSE 1-METHYLPHOSPHONATE 5-TRIPHOSPHATE DIPHOSPHATASE"/>
    <property type="match status" value="1"/>
</dbReference>